<reference evidence="8" key="1">
    <citation type="submission" date="2021-01" db="EMBL/GenBank/DDBJ databases">
        <authorList>
            <person name="Eckstrom K.M.E."/>
        </authorList>
    </citation>
    <scope>NUCLEOTIDE SEQUENCE</scope>
    <source>
        <strain evidence="8">UVCC 0001</strain>
    </source>
</reference>
<protein>
    <recommendedName>
        <fullName evidence="3">inorganic diphosphatase</fullName>
        <ecNumber evidence="3">3.6.1.1</ecNumber>
    </recommendedName>
</protein>
<dbReference type="GO" id="GO:0006796">
    <property type="term" value="P:phosphate-containing compound metabolic process"/>
    <property type="evidence" value="ECO:0007669"/>
    <property type="project" value="InterPro"/>
</dbReference>
<dbReference type="PANTHER" id="PTHR10286">
    <property type="entry name" value="INORGANIC PYROPHOSPHATASE"/>
    <property type="match status" value="1"/>
</dbReference>
<comment type="catalytic activity">
    <reaction evidence="7">
        <text>diphosphate + H2O = 2 phosphate + H(+)</text>
        <dbReference type="Rhea" id="RHEA:24576"/>
        <dbReference type="ChEBI" id="CHEBI:15377"/>
        <dbReference type="ChEBI" id="CHEBI:15378"/>
        <dbReference type="ChEBI" id="CHEBI:33019"/>
        <dbReference type="ChEBI" id="CHEBI:43474"/>
        <dbReference type="EC" id="3.6.1.1"/>
    </reaction>
</comment>
<evidence type="ECO:0000256" key="6">
    <source>
        <dbReference type="ARBA" id="ARBA00022842"/>
    </source>
</evidence>
<proteinExistence type="inferred from homology"/>
<gene>
    <name evidence="8" type="primary">PPA2</name>
    <name evidence="8" type="ORF">QBZ16_001979</name>
</gene>
<dbReference type="InterPro" id="IPR036649">
    <property type="entry name" value="Pyrophosphatase_sf"/>
</dbReference>
<comment type="similarity">
    <text evidence="2">Belongs to the PPase family.</text>
</comment>
<keyword evidence="9" id="KW-1185">Reference proteome</keyword>
<dbReference type="PROSITE" id="PS00387">
    <property type="entry name" value="PPASE"/>
    <property type="match status" value="1"/>
</dbReference>
<keyword evidence="5" id="KW-0378">Hydrolase</keyword>
<organism evidence="8 9">
    <name type="scientific">Prototheca wickerhamii</name>
    <dbReference type="NCBI Taxonomy" id="3111"/>
    <lineage>
        <taxon>Eukaryota</taxon>
        <taxon>Viridiplantae</taxon>
        <taxon>Chlorophyta</taxon>
        <taxon>core chlorophytes</taxon>
        <taxon>Trebouxiophyceae</taxon>
        <taxon>Chlorellales</taxon>
        <taxon>Chlorellaceae</taxon>
        <taxon>Prototheca</taxon>
    </lineage>
</organism>
<comment type="caution">
    <text evidence="8">The sequence shown here is derived from an EMBL/GenBank/DDBJ whole genome shotgun (WGS) entry which is preliminary data.</text>
</comment>
<evidence type="ECO:0000313" key="8">
    <source>
        <dbReference type="EMBL" id="KAK2079584.1"/>
    </source>
</evidence>
<evidence type="ECO:0000256" key="1">
    <source>
        <dbReference type="ARBA" id="ARBA00001946"/>
    </source>
</evidence>
<dbReference type="GO" id="GO:0000287">
    <property type="term" value="F:magnesium ion binding"/>
    <property type="evidence" value="ECO:0007669"/>
    <property type="project" value="InterPro"/>
</dbReference>
<sequence>MTLKRPHPATIPVRHASHPWHDLDIGEEAPEVLHAVIEIPRGSKVKYELDKKSGLLYVDRVLYSSVVYPHNYGFIPQTYCADNDPLDILVLMQEPVVPFSFLRAKPIGVMQMVDQGEQDDKIIAVHADDPEFKGFTDINELPPHRLNEIRRFFEDYKKNEHKVVVVDEFLGRLEAIRIITEAQELYRDLFVPKRAR</sequence>
<dbReference type="CDD" id="cd00412">
    <property type="entry name" value="pyrophosphatase"/>
    <property type="match status" value="1"/>
</dbReference>
<keyword evidence="6" id="KW-0460">Magnesium</keyword>
<dbReference type="FunFam" id="3.90.80.10:FF:000002">
    <property type="entry name" value="Soluble inorganic pyrophosphatase 4"/>
    <property type="match status" value="1"/>
</dbReference>
<evidence type="ECO:0000256" key="7">
    <source>
        <dbReference type="ARBA" id="ARBA00047820"/>
    </source>
</evidence>
<dbReference type="Gene3D" id="3.90.80.10">
    <property type="entry name" value="Inorganic pyrophosphatase"/>
    <property type="match status" value="1"/>
</dbReference>
<dbReference type="GO" id="GO:0004427">
    <property type="term" value="F:inorganic diphosphate phosphatase activity"/>
    <property type="evidence" value="ECO:0007669"/>
    <property type="project" value="UniProtKB-EC"/>
</dbReference>
<keyword evidence="4" id="KW-0479">Metal-binding</keyword>
<dbReference type="EC" id="3.6.1.1" evidence="3"/>
<evidence type="ECO:0000256" key="5">
    <source>
        <dbReference type="ARBA" id="ARBA00022801"/>
    </source>
</evidence>
<dbReference type="EMBL" id="JASFZW010000002">
    <property type="protein sequence ID" value="KAK2079584.1"/>
    <property type="molecule type" value="Genomic_DNA"/>
</dbReference>
<accession>A0AAD9ILY8</accession>
<dbReference type="Proteomes" id="UP001255856">
    <property type="component" value="Unassembled WGS sequence"/>
</dbReference>
<name>A0AAD9ILY8_PROWI</name>
<dbReference type="HAMAP" id="MF_00209">
    <property type="entry name" value="Inorganic_PPase"/>
    <property type="match status" value="1"/>
</dbReference>
<evidence type="ECO:0000313" key="9">
    <source>
        <dbReference type="Proteomes" id="UP001255856"/>
    </source>
</evidence>
<dbReference type="GO" id="GO:0005737">
    <property type="term" value="C:cytoplasm"/>
    <property type="evidence" value="ECO:0007669"/>
    <property type="project" value="InterPro"/>
</dbReference>
<comment type="cofactor">
    <cofactor evidence="1">
        <name>Mg(2+)</name>
        <dbReference type="ChEBI" id="CHEBI:18420"/>
    </cofactor>
</comment>
<dbReference type="AlphaFoldDB" id="A0AAD9ILY8"/>
<dbReference type="Pfam" id="PF00719">
    <property type="entry name" value="Pyrophosphatase"/>
    <property type="match status" value="1"/>
</dbReference>
<dbReference type="InterPro" id="IPR008162">
    <property type="entry name" value="Pyrophosphatase"/>
</dbReference>
<dbReference type="SUPFAM" id="SSF50324">
    <property type="entry name" value="Inorganic pyrophosphatase"/>
    <property type="match status" value="1"/>
</dbReference>
<evidence type="ECO:0000256" key="2">
    <source>
        <dbReference type="ARBA" id="ARBA00006220"/>
    </source>
</evidence>
<evidence type="ECO:0000256" key="4">
    <source>
        <dbReference type="ARBA" id="ARBA00022723"/>
    </source>
</evidence>
<evidence type="ECO:0000256" key="3">
    <source>
        <dbReference type="ARBA" id="ARBA00012146"/>
    </source>
</evidence>